<dbReference type="AlphaFoldDB" id="A0A7S3GHR3"/>
<dbReference type="EMBL" id="HBIB01044222">
    <property type="protein sequence ID" value="CAE0266518.1"/>
    <property type="molecule type" value="Transcribed_RNA"/>
</dbReference>
<dbReference type="EMBL" id="HBIB01044221">
    <property type="protein sequence ID" value="CAE0266517.1"/>
    <property type="molecule type" value="Transcribed_RNA"/>
</dbReference>
<sequence length="166" mass="17857">MLPILVTAPKLSKFRFKASIRPTSSHPFSCLSLFSSSSQHKGSTDDKRGGGGGDGVTCKPQFPPSSTPFLLFSFSLASWGCVSTPESPSGPEGLGHSLVRSSLQHSKPTNTSFFFMDQCKVLSFGGFSSFADSVGLTASCLIQLVRVNSRKKTPRRRSSFPRSTSR</sequence>
<evidence type="ECO:0000256" key="1">
    <source>
        <dbReference type="SAM" id="MobiDB-lite"/>
    </source>
</evidence>
<accession>A0A7S3GHR3</accession>
<evidence type="ECO:0000313" key="3">
    <source>
        <dbReference type="EMBL" id="CAE0266518.1"/>
    </source>
</evidence>
<name>A0A7S3GHR3_9EUKA</name>
<proteinExistence type="predicted"/>
<feature type="region of interest" description="Disordered" evidence="1">
    <location>
        <begin position="36"/>
        <end position="56"/>
    </location>
</feature>
<dbReference type="EMBL" id="HBIB01044227">
    <property type="protein sequence ID" value="CAE0266522.1"/>
    <property type="molecule type" value="Transcribed_RNA"/>
</dbReference>
<organism evidence="4">
    <name type="scientific">Palpitomonas bilix</name>
    <dbReference type="NCBI Taxonomy" id="652834"/>
    <lineage>
        <taxon>Eukaryota</taxon>
        <taxon>Eukaryota incertae sedis</taxon>
    </lineage>
</organism>
<reference evidence="4" key="1">
    <citation type="submission" date="2021-01" db="EMBL/GenBank/DDBJ databases">
        <authorList>
            <person name="Corre E."/>
            <person name="Pelletier E."/>
            <person name="Niang G."/>
            <person name="Scheremetjew M."/>
            <person name="Finn R."/>
            <person name="Kale V."/>
            <person name="Holt S."/>
            <person name="Cochrane G."/>
            <person name="Meng A."/>
            <person name="Brown T."/>
            <person name="Cohen L."/>
        </authorList>
    </citation>
    <scope>NUCLEOTIDE SEQUENCE</scope>
    <source>
        <strain evidence="4">NIES-2562</strain>
    </source>
</reference>
<gene>
    <name evidence="2" type="ORF">PBIL07802_LOCUS28857</name>
    <name evidence="3" type="ORF">PBIL07802_LOCUS28858</name>
    <name evidence="4" type="ORF">PBIL07802_LOCUS28862</name>
</gene>
<evidence type="ECO:0000313" key="4">
    <source>
        <dbReference type="EMBL" id="CAE0266522.1"/>
    </source>
</evidence>
<protein>
    <submittedName>
        <fullName evidence="4">Uncharacterized protein</fullName>
    </submittedName>
</protein>
<evidence type="ECO:0000313" key="2">
    <source>
        <dbReference type="EMBL" id="CAE0266517.1"/>
    </source>
</evidence>